<name>A0ABQ9XC28_9EUKA</name>
<dbReference type="InterPro" id="IPR016024">
    <property type="entry name" value="ARM-type_fold"/>
</dbReference>
<evidence type="ECO:0000313" key="1">
    <source>
        <dbReference type="EMBL" id="KAK2948795.1"/>
    </source>
</evidence>
<keyword evidence="2" id="KW-1185">Reference proteome</keyword>
<gene>
    <name evidence="1" type="ORF">BLNAU_16245</name>
</gene>
<dbReference type="EMBL" id="JARBJD010000168">
    <property type="protein sequence ID" value="KAK2948795.1"/>
    <property type="molecule type" value="Genomic_DNA"/>
</dbReference>
<proteinExistence type="predicted"/>
<dbReference type="Proteomes" id="UP001281761">
    <property type="component" value="Unassembled WGS sequence"/>
</dbReference>
<reference evidence="1 2" key="1">
    <citation type="journal article" date="2022" name="bioRxiv">
        <title>Genomics of Preaxostyla Flagellates Illuminates Evolutionary Transitions and the Path Towards Mitochondrial Loss.</title>
        <authorList>
            <person name="Novak L.V.F."/>
            <person name="Treitli S.C."/>
            <person name="Pyrih J."/>
            <person name="Halakuc P."/>
            <person name="Pipaliya S.V."/>
            <person name="Vacek V."/>
            <person name="Brzon O."/>
            <person name="Soukal P."/>
            <person name="Eme L."/>
            <person name="Dacks J.B."/>
            <person name="Karnkowska A."/>
            <person name="Elias M."/>
            <person name="Hampl V."/>
        </authorList>
    </citation>
    <scope>NUCLEOTIDE SEQUENCE [LARGE SCALE GENOMIC DNA]</scope>
    <source>
        <strain evidence="1">NAU3</strain>
        <tissue evidence="1">Gut</tissue>
    </source>
</reference>
<comment type="caution">
    <text evidence="1">The sequence shown here is derived from an EMBL/GenBank/DDBJ whole genome shotgun (WGS) entry which is preliminary data.</text>
</comment>
<sequence length="506" mass="57449">MHTRMVTDSQMTTRTTSINNFPEYYEVKAAIKSLARAISQNHSQYPTPIQEIREQAFDVLKPLVPRLFSLYFSEMTIPTSKHPKLVNQCLSLFKHLIHTSIIPFNSILPLLPLDHPQFTRIVIDTRCRPFSEGCTPLLCEITIKYSPLHQEGWDEQIELQLHNKHQNESPSMLNTLQEPFLHFDVNSRLSFEDTSRVYCSLVALVKAEYPFDNALQDKAVQFLKGLEPKRGEFGLTVKLVIDLVPSSDESPSGFVDSLLTLLSSSHSTVIVAVLSFLNKTITLSSSEIRSSLVELHLISNVFVIIQPHTLSISGNEEILDNLIKIIDNCLDLADPAYLTFLGITAAAEQSNYCEMIFQKTVIPSSQFVTFLISNRYVLYGDLFRSFMALLSILIRICPFHRQTLEFVLASPIAMTFSSCLSFFEDNYRLWVPLINVNNSLGDWKKYGPEVALSGKRMMRALFSESFKDTLEQISMYDKGSYNGLKIVKYCHTLSQLLGSNVEITED</sequence>
<accession>A0ABQ9XC28</accession>
<dbReference type="SUPFAM" id="SSF48371">
    <property type="entry name" value="ARM repeat"/>
    <property type="match status" value="1"/>
</dbReference>
<protein>
    <submittedName>
        <fullName evidence="1">Uncharacterized protein</fullName>
    </submittedName>
</protein>
<evidence type="ECO:0000313" key="2">
    <source>
        <dbReference type="Proteomes" id="UP001281761"/>
    </source>
</evidence>
<organism evidence="1 2">
    <name type="scientific">Blattamonas nauphoetae</name>
    <dbReference type="NCBI Taxonomy" id="2049346"/>
    <lineage>
        <taxon>Eukaryota</taxon>
        <taxon>Metamonada</taxon>
        <taxon>Preaxostyla</taxon>
        <taxon>Oxymonadida</taxon>
        <taxon>Blattamonas</taxon>
    </lineage>
</organism>